<dbReference type="EMBL" id="CP097253">
    <property type="protein sequence ID" value="UUR08318.1"/>
    <property type="molecule type" value="Genomic_DNA"/>
</dbReference>
<dbReference type="InterPro" id="IPR012495">
    <property type="entry name" value="TadE-like_dom"/>
</dbReference>
<evidence type="ECO:0000259" key="2">
    <source>
        <dbReference type="Pfam" id="PF07811"/>
    </source>
</evidence>
<reference evidence="3 4" key="1">
    <citation type="submission" date="2022-05" db="EMBL/GenBank/DDBJ databases">
        <title>S8-45 Sphingomonas ultraviolaceadurans.</title>
        <authorList>
            <person name="Liu Y."/>
        </authorList>
    </citation>
    <scope>NUCLEOTIDE SEQUENCE [LARGE SCALE GENOMIC DNA]</scope>
    <source>
        <strain evidence="3 4">S8-45</strain>
    </source>
</reference>
<accession>A0ABY5MVN9</accession>
<organism evidence="3 4">
    <name type="scientific">Sphingomonas glaciei</name>
    <dbReference type="NCBI Taxonomy" id="2938948"/>
    <lineage>
        <taxon>Bacteria</taxon>
        <taxon>Pseudomonadati</taxon>
        <taxon>Pseudomonadota</taxon>
        <taxon>Alphaproteobacteria</taxon>
        <taxon>Sphingomonadales</taxon>
        <taxon>Sphingomonadaceae</taxon>
        <taxon>Sphingomonas</taxon>
    </lineage>
</organism>
<keyword evidence="1" id="KW-0812">Transmembrane</keyword>
<dbReference type="RefSeq" id="WP_249504096.1">
    <property type="nucleotide sequence ID" value="NZ_CP097253.1"/>
</dbReference>
<gene>
    <name evidence="3" type="ORF">M1K48_01335</name>
</gene>
<evidence type="ECO:0000256" key="1">
    <source>
        <dbReference type="SAM" id="Phobius"/>
    </source>
</evidence>
<keyword evidence="1" id="KW-1133">Transmembrane helix</keyword>
<proteinExistence type="predicted"/>
<keyword evidence="4" id="KW-1185">Reference proteome</keyword>
<keyword evidence="1" id="KW-0472">Membrane</keyword>
<dbReference type="Pfam" id="PF07811">
    <property type="entry name" value="TadE"/>
    <property type="match status" value="1"/>
</dbReference>
<protein>
    <submittedName>
        <fullName evidence="3">Pilus assembly protein</fullName>
    </submittedName>
</protein>
<evidence type="ECO:0000313" key="3">
    <source>
        <dbReference type="EMBL" id="UUR08318.1"/>
    </source>
</evidence>
<evidence type="ECO:0000313" key="4">
    <source>
        <dbReference type="Proteomes" id="UP000831921"/>
    </source>
</evidence>
<sequence length="204" mass="21553">MIRALLKDRRGGGAVEFALVLPILLTFLFGIIDAARLAWDYNRIAKATQMGVRMAAVTDVLDSGLEAESYVGFVTSDGRTLTQGDRIPQDALGQLVCTEDGCSCAEEGTCPDAGTFNGDAFADIVERMAAIYPEVTSDKVRITYSGSGLGYAGDPNGMDISPTVTVSIVGMQFEPISLLALVALPLPDFRTSLVMEDGVGSTSN</sequence>
<dbReference type="Proteomes" id="UP000831921">
    <property type="component" value="Chromosome"/>
</dbReference>
<feature type="transmembrane region" description="Helical" evidence="1">
    <location>
        <begin position="12"/>
        <end position="32"/>
    </location>
</feature>
<name>A0ABY5MVN9_9SPHN</name>
<feature type="domain" description="TadE-like" evidence="2">
    <location>
        <begin position="11"/>
        <end position="53"/>
    </location>
</feature>